<keyword evidence="5" id="KW-1133">Transmembrane helix</keyword>
<dbReference type="InterPro" id="IPR030678">
    <property type="entry name" value="Peptide/Ni-bd"/>
</dbReference>
<dbReference type="GO" id="GO:0042597">
    <property type="term" value="C:periplasmic space"/>
    <property type="evidence" value="ECO:0007669"/>
    <property type="project" value="UniProtKB-ARBA"/>
</dbReference>
<sequence length="530" mass="57149">MQSKDKKKQSAVMILGILALIVAGIYSISHSSSSSKTESTSAVIGKLQSNATVTIGSEVFPVTLDPTANASAAIDEVVDYNVLQHLVELDPKGKIVPVLATSWTVSNGNSVYTFNIRKGVKFSNGDPLTSKDVVYSMDRVFAPGSTYPYGKLFDVSSVVETSPYQVKVTLTKPSWEWLFDLAAYSNGVIIDPRTVSTLGTDPIGTGPYKVTSEVNNYSITLSRNSLYYGSPARAKQVIFHYFSNPNTEDAALESGQIQVIDNLGTPSEVSVFKDSPKYRVITGPTNGKVQLTLNNSYGPLSNVMVRQAIAYATDKKAIIDVASGGYGTPLGSDSVPADPYYLDLSNTYPYNPAKARELLKQAGYPHGFPLTITLPPYPYAQLAGPLLASELGSVGIDVKLTNIQWPLWISQVFESGDFQATVIDHAEARDIGNYATPGYYWHYRGTSEVAKMIGDANQAPTQAQWIAGYQAVLHKITNAAVNDWLYILPQITVTSSNVTGVPHSGYSESFNLAYLGIGGSTSTQAKAMGF</sequence>
<evidence type="ECO:0000256" key="1">
    <source>
        <dbReference type="ARBA" id="ARBA00004193"/>
    </source>
</evidence>
<dbReference type="InterPro" id="IPR000914">
    <property type="entry name" value="SBP_5_dom"/>
</dbReference>
<dbReference type="EMBL" id="FQUL01000044">
    <property type="protein sequence ID" value="SHE96374.1"/>
    <property type="molecule type" value="Genomic_DNA"/>
</dbReference>
<keyword evidence="5" id="KW-0812">Transmembrane</keyword>
<keyword evidence="5" id="KW-0472">Membrane</keyword>
<keyword evidence="3" id="KW-0813">Transport</keyword>
<evidence type="ECO:0000256" key="3">
    <source>
        <dbReference type="ARBA" id="ARBA00022448"/>
    </source>
</evidence>
<dbReference type="InterPro" id="IPR023765">
    <property type="entry name" value="SBP_5_CS"/>
</dbReference>
<dbReference type="Pfam" id="PF00496">
    <property type="entry name" value="SBP_bac_5"/>
    <property type="match status" value="1"/>
</dbReference>
<evidence type="ECO:0000313" key="8">
    <source>
        <dbReference type="Proteomes" id="UP000184295"/>
    </source>
</evidence>
<evidence type="ECO:0000256" key="2">
    <source>
        <dbReference type="ARBA" id="ARBA00005695"/>
    </source>
</evidence>
<dbReference type="PANTHER" id="PTHR30290">
    <property type="entry name" value="PERIPLASMIC BINDING COMPONENT OF ABC TRANSPORTER"/>
    <property type="match status" value="1"/>
</dbReference>
<dbReference type="Gene3D" id="3.10.105.10">
    <property type="entry name" value="Dipeptide-binding Protein, Domain 3"/>
    <property type="match status" value="1"/>
</dbReference>
<evidence type="ECO:0000313" key="7">
    <source>
        <dbReference type="EMBL" id="SHE96374.1"/>
    </source>
</evidence>
<evidence type="ECO:0000259" key="6">
    <source>
        <dbReference type="Pfam" id="PF00496"/>
    </source>
</evidence>
<dbReference type="Gene3D" id="3.90.76.10">
    <property type="entry name" value="Dipeptide-binding Protein, Domain 1"/>
    <property type="match status" value="1"/>
</dbReference>
<reference evidence="8" key="1">
    <citation type="submission" date="2016-11" db="EMBL/GenBank/DDBJ databases">
        <authorList>
            <person name="Varghese N."/>
            <person name="Submissions S."/>
        </authorList>
    </citation>
    <scope>NUCLEOTIDE SEQUENCE [LARGE SCALE GENOMIC DNA]</scope>
    <source>
        <strain evidence="8">DSM 19514</strain>
    </source>
</reference>
<dbReference type="STRING" id="1121881.SAMN02745225_02121"/>
<evidence type="ECO:0000256" key="5">
    <source>
        <dbReference type="SAM" id="Phobius"/>
    </source>
</evidence>
<dbReference type="PANTHER" id="PTHR30290:SF9">
    <property type="entry name" value="OLIGOPEPTIDE-BINDING PROTEIN APPA"/>
    <property type="match status" value="1"/>
</dbReference>
<gene>
    <name evidence="7" type="ORF">SAMN02745225_02121</name>
</gene>
<feature type="transmembrane region" description="Helical" evidence="5">
    <location>
        <begin position="12"/>
        <end position="29"/>
    </location>
</feature>
<dbReference type="PIRSF" id="PIRSF002741">
    <property type="entry name" value="MppA"/>
    <property type="match status" value="1"/>
</dbReference>
<dbReference type="OrthoDB" id="3225986at2"/>
<accession>A0A1M4XS17</accession>
<comment type="subcellular location">
    <subcellularLocation>
        <location evidence="1">Cell membrane</location>
        <topology evidence="1">Lipid-anchor</topology>
    </subcellularLocation>
</comment>
<dbReference type="GO" id="GO:1904680">
    <property type="term" value="F:peptide transmembrane transporter activity"/>
    <property type="evidence" value="ECO:0007669"/>
    <property type="project" value="TreeGrafter"/>
</dbReference>
<protein>
    <submittedName>
        <fullName evidence="7">Peptide/nickel transport system substrate-binding protein</fullName>
    </submittedName>
</protein>
<comment type="similarity">
    <text evidence="2">Belongs to the bacterial solute-binding protein 5 family.</text>
</comment>
<dbReference type="Proteomes" id="UP000184295">
    <property type="component" value="Unassembled WGS sequence"/>
</dbReference>
<dbReference type="GO" id="GO:0015833">
    <property type="term" value="P:peptide transport"/>
    <property type="evidence" value="ECO:0007669"/>
    <property type="project" value="TreeGrafter"/>
</dbReference>
<name>A0A1M4XS17_9ACTN</name>
<keyword evidence="8" id="KW-1185">Reference proteome</keyword>
<dbReference type="RefSeq" id="WP_072792275.1">
    <property type="nucleotide sequence ID" value="NZ_FQUL01000044.1"/>
</dbReference>
<proteinExistence type="inferred from homology"/>
<dbReference type="SUPFAM" id="SSF53850">
    <property type="entry name" value="Periplasmic binding protein-like II"/>
    <property type="match status" value="1"/>
</dbReference>
<organism evidence="7 8">
    <name type="scientific">Ferrithrix thermotolerans DSM 19514</name>
    <dbReference type="NCBI Taxonomy" id="1121881"/>
    <lineage>
        <taxon>Bacteria</taxon>
        <taxon>Bacillati</taxon>
        <taxon>Actinomycetota</taxon>
        <taxon>Acidimicrobiia</taxon>
        <taxon>Acidimicrobiales</taxon>
        <taxon>Acidimicrobiaceae</taxon>
        <taxon>Ferrithrix</taxon>
    </lineage>
</organism>
<dbReference type="Gene3D" id="3.40.190.10">
    <property type="entry name" value="Periplasmic binding protein-like II"/>
    <property type="match status" value="1"/>
</dbReference>
<dbReference type="AlphaFoldDB" id="A0A1M4XS17"/>
<keyword evidence="4" id="KW-0732">Signal</keyword>
<dbReference type="InterPro" id="IPR039424">
    <property type="entry name" value="SBP_5"/>
</dbReference>
<dbReference type="PROSITE" id="PS01040">
    <property type="entry name" value="SBP_BACTERIAL_5"/>
    <property type="match status" value="1"/>
</dbReference>
<evidence type="ECO:0000256" key="4">
    <source>
        <dbReference type="ARBA" id="ARBA00022729"/>
    </source>
</evidence>
<dbReference type="GO" id="GO:0043190">
    <property type="term" value="C:ATP-binding cassette (ABC) transporter complex"/>
    <property type="evidence" value="ECO:0007669"/>
    <property type="project" value="InterPro"/>
</dbReference>
<feature type="domain" description="Solute-binding protein family 5" evidence="6">
    <location>
        <begin position="94"/>
        <end position="423"/>
    </location>
</feature>